<evidence type="ECO:0000313" key="3">
    <source>
        <dbReference type="Proteomes" id="UP000054047"/>
    </source>
</evidence>
<dbReference type="OrthoDB" id="5365701at2759"/>
<dbReference type="Pfam" id="PF03949">
    <property type="entry name" value="Malic_M"/>
    <property type="match status" value="1"/>
</dbReference>
<dbReference type="EMBL" id="KN756847">
    <property type="protein sequence ID" value="KIH48798.1"/>
    <property type="molecule type" value="Genomic_DNA"/>
</dbReference>
<evidence type="ECO:0000313" key="2">
    <source>
        <dbReference type="EMBL" id="KIH48798.1"/>
    </source>
</evidence>
<feature type="non-terminal residue" evidence="2">
    <location>
        <position position="159"/>
    </location>
</feature>
<dbReference type="PANTHER" id="PTHR23406:SF90">
    <property type="entry name" value="MALIC ENZYME-RELATED"/>
    <property type="match status" value="1"/>
</dbReference>
<dbReference type="Proteomes" id="UP000054047">
    <property type="component" value="Unassembled WGS sequence"/>
</dbReference>
<dbReference type="AlphaFoldDB" id="A0A0C2BXU9"/>
<dbReference type="PANTHER" id="PTHR23406">
    <property type="entry name" value="MALIC ENZYME-RELATED"/>
    <property type="match status" value="1"/>
</dbReference>
<reference evidence="2 3" key="1">
    <citation type="submission" date="2013-12" db="EMBL/GenBank/DDBJ databases">
        <title>Draft genome of the parsitic nematode Ancylostoma duodenale.</title>
        <authorList>
            <person name="Mitreva M."/>
        </authorList>
    </citation>
    <scope>NUCLEOTIDE SEQUENCE [LARGE SCALE GENOMIC DNA]</scope>
    <source>
        <strain evidence="2 3">Zhejiang</strain>
    </source>
</reference>
<feature type="domain" description="Malic enzyme NAD-binding" evidence="1">
    <location>
        <begin position="1"/>
        <end position="158"/>
    </location>
</feature>
<accession>A0A0C2BXU9</accession>
<proteinExistence type="predicted"/>
<sequence>MEETKSLLEVVQKVQPEVLIGASTVAGAFTEEVIREMAKINKRPIIFALSNPTTKAECTAEDAYRFTNGTVLYASGSPFDNVELNGKIYKPGQGNNSYIFPGVALAAIVFKAKHIPDKAFLLAARRCAQSVTVKSLEKYARLYPRLKDIRELSVHIAID</sequence>
<dbReference type="Gene3D" id="3.40.50.720">
    <property type="entry name" value="NAD(P)-binding Rossmann-like Domain"/>
    <property type="match status" value="1"/>
</dbReference>
<name>A0A0C2BXU9_9BILA</name>
<evidence type="ECO:0000259" key="1">
    <source>
        <dbReference type="SMART" id="SM00919"/>
    </source>
</evidence>
<dbReference type="GO" id="GO:0051287">
    <property type="term" value="F:NAD binding"/>
    <property type="evidence" value="ECO:0007669"/>
    <property type="project" value="InterPro"/>
</dbReference>
<dbReference type="GO" id="GO:0006108">
    <property type="term" value="P:malate metabolic process"/>
    <property type="evidence" value="ECO:0007669"/>
    <property type="project" value="TreeGrafter"/>
</dbReference>
<gene>
    <name evidence="2" type="ORF">ANCDUO_21128</name>
</gene>
<dbReference type="InterPro" id="IPR036291">
    <property type="entry name" value="NAD(P)-bd_dom_sf"/>
</dbReference>
<protein>
    <submittedName>
        <fullName evidence="2">Malic enzyme, NAD binding domain protein</fullName>
    </submittedName>
</protein>
<organism evidence="2 3">
    <name type="scientific">Ancylostoma duodenale</name>
    <dbReference type="NCBI Taxonomy" id="51022"/>
    <lineage>
        <taxon>Eukaryota</taxon>
        <taxon>Metazoa</taxon>
        <taxon>Ecdysozoa</taxon>
        <taxon>Nematoda</taxon>
        <taxon>Chromadorea</taxon>
        <taxon>Rhabditida</taxon>
        <taxon>Rhabditina</taxon>
        <taxon>Rhabditomorpha</taxon>
        <taxon>Strongyloidea</taxon>
        <taxon>Ancylostomatidae</taxon>
        <taxon>Ancylostomatinae</taxon>
        <taxon>Ancylostoma</taxon>
    </lineage>
</organism>
<dbReference type="GO" id="GO:0005739">
    <property type="term" value="C:mitochondrion"/>
    <property type="evidence" value="ECO:0007669"/>
    <property type="project" value="TreeGrafter"/>
</dbReference>
<dbReference type="InterPro" id="IPR012302">
    <property type="entry name" value="Malic_NAD-bd"/>
</dbReference>
<keyword evidence="3" id="KW-1185">Reference proteome</keyword>
<dbReference type="GO" id="GO:0004473">
    <property type="term" value="F:malate dehydrogenase (decarboxylating) (NADP+) activity"/>
    <property type="evidence" value="ECO:0007669"/>
    <property type="project" value="TreeGrafter"/>
</dbReference>
<dbReference type="SMART" id="SM00919">
    <property type="entry name" value="Malic_M"/>
    <property type="match status" value="1"/>
</dbReference>
<dbReference type="SUPFAM" id="SSF51735">
    <property type="entry name" value="NAD(P)-binding Rossmann-fold domains"/>
    <property type="match status" value="1"/>
</dbReference>